<dbReference type="Pfam" id="PF18758">
    <property type="entry name" value="KDZ"/>
    <property type="match status" value="1"/>
</dbReference>
<dbReference type="OrthoDB" id="3149508at2759"/>
<dbReference type="InterPro" id="IPR040521">
    <property type="entry name" value="KDZ"/>
</dbReference>
<keyword evidence="4" id="KW-1185">Reference proteome</keyword>
<reference evidence="4" key="2">
    <citation type="submission" date="2015-01" db="EMBL/GenBank/DDBJ databases">
        <title>Evolutionary Origins and Diversification of the Mycorrhizal Mutualists.</title>
        <authorList>
            <consortium name="DOE Joint Genome Institute"/>
            <consortium name="Mycorrhizal Genomics Consortium"/>
            <person name="Kohler A."/>
            <person name="Kuo A."/>
            <person name="Nagy L.G."/>
            <person name="Floudas D."/>
            <person name="Copeland A."/>
            <person name="Barry K.W."/>
            <person name="Cichocki N."/>
            <person name="Veneault-Fourrey C."/>
            <person name="LaButti K."/>
            <person name="Lindquist E.A."/>
            <person name="Lipzen A."/>
            <person name="Lundell T."/>
            <person name="Morin E."/>
            <person name="Murat C."/>
            <person name="Riley R."/>
            <person name="Ohm R."/>
            <person name="Sun H."/>
            <person name="Tunlid A."/>
            <person name="Henrissat B."/>
            <person name="Grigoriev I.V."/>
            <person name="Hibbett D.S."/>
            <person name="Martin F."/>
        </authorList>
    </citation>
    <scope>NUCLEOTIDE SEQUENCE [LARGE SCALE GENOMIC DNA]</scope>
    <source>
        <strain evidence="3 4">F 1598</strain>
    </source>
</reference>
<name>A0A0C3B1X0_PILCF</name>
<gene>
    <name evidence="3" type="ORF">PILCRDRAFT_81407</name>
    <name evidence="2" type="ORF">PILCRDRAFT_82994</name>
</gene>
<accession>A0A0C3B1X0</accession>
<dbReference type="STRING" id="765440.A0A0C3B1X0"/>
<evidence type="ECO:0000259" key="1">
    <source>
        <dbReference type="Pfam" id="PF18803"/>
    </source>
</evidence>
<dbReference type="InterPro" id="IPR041457">
    <property type="entry name" value="CxC2_KDZ-assoc"/>
</dbReference>
<organism evidence="2 4">
    <name type="scientific">Piloderma croceum (strain F 1598)</name>
    <dbReference type="NCBI Taxonomy" id="765440"/>
    <lineage>
        <taxon>Eukaryota</taxon>
        <taxon>Fungi</taxon>
        <taxon>Dikarya</taxon>
        <taxon>Basidiomycota</taxon>
        <taxon>Agaricomycotina</taxon>
        <taxon>Agaricomycetes</taxon>
        <taxon>Agaricomycetidae</taxon>
        <taxon>Atheliales</taxon>
        <taxon>Atheliaceae</taxon>
        <taxon>Piloderma</taxon>
    </lineage>
</organism>
<dbReference type="Pfam" id="PF18803">
    <property type="entry name" value="CxC2"/>
    <property type="match status" value="1"/>
</dbReference>
<dbReference type="EMBL" id="KN833394">
    <property type="protein sequence ID" value="KIM71232.1"/>
    <property type="molecule type" value="Genomic_DNA"/>
</dbReference>
<reference evidence="2 4" key="1">
    <citation type="submission" date="2014-04" db="EMBL/GenBank/DDBJ databases">
        <authorList>
            <consortium name="DOE Joint Genome Institute"/>
            <person name="Kuo A."/>
            <person name="Tarkka M."/>
            <person name="Buscot F."/>
            <person name="Kohler A."/>
            <person name="Nagy L.G."/>
            <person name="Floudas D."/>
            <person name="Copeland A."/>
            <person name="Barry K.W."/>
            <person name="Cichocki N."/>
            <person name="Veneault-Fourrey C."/>
            <person name="LaButti K."/>
            <person name="Lindquist E.A."/>
            <person name="Lipzen A."/>
            <person name="Lundell T."/>
            <person name="Morin E."/>
            <person name="Murat C."/>
            <person name="Sun H."/>
            <person name="Tunlid A."/>
            <person name="Henrissat B."/>
            <person name="Grigoriev I.V."/>
            <person name="Hibbett D.S."/>
            <person name="Martin F."/>
            <person name="Nordberg H.P."/>
            <person name="Cantor M.N."/>
            <person name="Hua S.X."/>
        </authorList>
    </citation>
    <scope>NUCLEOTIDE SEQUENCE [LARGE SCALE GENOMIC DNA]</scope>
    <source>
        <strain evidence="2 4">F 1598</strain>
    </source>
</reference>
<evidence type="ECO:0000313" key="3">
    <source>
        <dbReference type="EMBL" id="KIM73067.1"/>
    </source>
</evidence>
<dbReference type="AlphaFoldDB" id="A0A0C3B1X0"/>
<dbReference type="HOGENOM" id="CLU_003703_12_1_1"/>
<evidence type="ECO:0000313" key="2">
    <source>
        <dbReference type="EMBL" id="KIM71232.1"/>
    </source>
</evidence>
<feature type="domain" description="CxC2-like cysteine cluster KDZ transposase-associated" evidence="1">
    <location>
        <begin position="1"/>
        <end position="46"/>
    </location>
</feature>
<protein>
    <recommendedName>
        <fullName evidence="1">CxC2-like cysteine cluster KDZ transposase-associated domain-containing protein</fullName>
    </recommendedName>
</protein>
<evidence type="ECO:0000313" key="4">
    <source>
        <dbReference type="Proteomes" id="UP000054166"/>
    </source>
</evidence>
<dbReference type="EMBL" id="KN833094">
    <property type="protein sequence ID" value="KIM73067.1"/>
    <property type="molecule type" value="Genomic_DNA"/>
</dbReference>
<sequence length="233" mass="26407">MKARLFPASTDQPTTAFSFGVLKDFHLQTLELKKSAYDYLGGLTNNANPDGVPNPYAQFLRVVRVWRMLMMHQRSGQAHGIDTFFPHRPKGNMAVSCPTCLEPGVNMEEGWDLTDEDLKHIIQLYKSINGNFQLQKKKKNDDPDDVALMEGLGYFPPDLGYQEYLKRVGESKECTCAHLNAVNMQDKIKFKNCDITGVVGIECRHILIMSMVDLQKGERCALHVLHSELFTNI</sequence>
<reference evidence="2" key="3">
    <citation type="submission" date="2015-02" db="EMBL/GenBank/DDBJ databases">
        <title>Evolutionary Origins and Diversification of the Mycorrhizal Mutualists.</title>
        <authorList>
            <consortium name="DOE Joint Genome Institute"/>
            <consortium name="Mycorrhizal Genomics Consortium"/>
            <person name="Kohler A."/>
            <person name="Kuo A."/>
            <person name="Nagy L.G."/>
            <person name="Floudas D."/>
            <person name="Copeland A."/>
            <person name="Barry K.W."/>
            <person name="Cichocki N."/>
            <person name="Veneault-Fourrey C."/>
            <person name="LaButti K."/>
            <person name="Lindquist E.A."/>
            <person name="Lipzen A."/>
            <person name="Lundell T."/>
            <person name="Morin E."/>
            <person name="Murat C."/>
            <person name="Riley R."/>
            <person name="Ohm R."/>
            <person name="Sun H."/>
            <person name="Tunlid A."/>
            <person name="Henrissat B."/>
            <person name="Grigoriev I.V."/>
            <person name="Hibbett D.S."/>
            <person name="Martin F."/>
        </authorList>
    </citation>
    <scope>NUCLEOTIDE SEQUENCE</scope>
    <source>
        <strain evidence="2">F 1598</strain>
    </source>
</reference>
<dbReference type="Proteomes" id="UP000054166">
    <property type="component" value="Unassembled WGS sequence"/>
</dbReference>
<proteinExistence type="predicted"/>